<keyword evidence="3" id="KW-0732">Signal</keyword>
<name>A0AB34L6S4_PARDI</name>
<keyword evidence="5" id="KW-0998">Cell outer membrane</keyword>
<evidence type="ECO:0000256" key="5">
    <source>
        <dbReference type="ARBA" id="ARBA00023237"/>
    </source>
</evidence>
<proteinExistence type="inferred from homology"/>
<dbReference type="InterPro" id="IPR033985">
    <property type="entry name" value="SusD-like_N"/>
</dbReference>
<organism evidence="8 9">
    <name type="scientific">Parabacteroides distasonis str. 3776 D15 i</name>
    <dbReference type="NCBI Taxonomy" id="1339342"/>
    <lineage>
        <taxon>Bacteria</taxon>
        <taxon>Pseudomonadati</taxon>
        <taxon>Bacteroidota</taxon>
        <taxon>Bacteroidia</taxon>
        <taxon>Bacteroidales</taxon>
        <taxon>Tannerellaceae</taxon>
        <taxon>Parabacteroides</taxon>
    </lineage>
</organism>
<dbReference type="RefSeq" id="WP_036651681.1">
    <property type="nucleotide sequence ID" value="NZ_JNHK01000097.1"/>
</dbReference>
<dbReference type="PROSITE" id="PS51257">
    <property type="entry name" value="PROKAR_LIPOPROTEIN"/>
    <property type="match status" value="1"/>
</dbReference>
<evidence type="ECO:0000259" key="6">
    <source>
        <dbReference type="Pfam" id="PF07980"/>
    </source>
</evidence>
<comment type="subcellular location">
    <subcellularLocation>
        <location evidence="1">Cell outer membrane</location>
    </subcellularLocation>
</comment>
<dbReference type="GO" id="GO:0009279">
    <property type="term" value="C:cell outer membrane"/>
    <property type="evidence" value="ECO:0007669"/>
    <property type="project" value="UniProtKB-SubCell"/>
</dbReference>
<feature type="domain" description="RagB/SusD" evidence="6">
    <location>
        <begin position="388"/>
        <end position="556"/>
    </location>
</feature>
<accession>A0AB34L6S4</accession>
<evidence type="ECO:0000256" key="4">
    <source>
        <dbReference type="ARBA" id="ARBA00023136"/>
    </source>
</evidence>
<dbReference type="Pfam" id="PF14322">
    <property type="entry name" value="SusD-like_3"/>
    <property type="match status" value="1"/>
</dbReference>
<keyword evidence="4" id="KW-0472">Membrane</keyword>
<reference evidence="8 9" key="1">
    <citation type="submission" date="2014-04" db="EMBL/GenBank/DDBJ databases">
        <authorList>
            <person name="Sears C."/>
            <person name="Carroll K."/>
            <person name="Sack B.R."/>
            <person name="Qadri F."/>
            <person name="Myers L.L."/>
            <person name="Chung G.-T."/>
            <person name="Escheverria P."/>
            <person name="Fraser C.M."/>
            <person name="Sadzewicz L."/>
            <person name="Shefchek K.A."/>
            <person name="Tallon L."/>
            <person name="Das S.P."/>
            <person name="Daugherty S."/>
            <person name="Mongodin E.F."/>
        </authorList>
    </citation>
    <scope>NUCLEOTIDE SEQUENCE [LARGE SCALE GENOMIC DNA]</scope>
    <source>
        <strain evidence="8 9">3776 D15 i</strain>
    </source>
</reference>
<dbReference type="Gene3D" id="1.25.40.390">
    <property type="match status" value="1"/>
</dbReference>
<dbReference type="InterPro" id="IPR011990">
    <property type="entry name" value="TPR-like_helical_dom_sf"/>
</dbReference>
<dbReference type="EMBL" id="JNHK01000097">
    <property type="protein sequence ID" value="KDS34651.1"/>
    <property type="molecule type" value="Genomic_DNA"/>
</dbReference>
<dbReference type="AlphaFoldDB" id="A0AB34L6S4"/>
<evidence type="ECO:0000256" key="2">
    <source>
        <dbReference type="ARBA" id="ARBA00006275"/>
    </source>
</evidence>
<dbReference type="SUPFAM" id="SSF48452">
    <property type="entry name" value="TPR-like"/>
    <property type="match status" value="1"/>
</dbReference>
<evidence type="ECO:0000259" key="7">
    <source>
        <dbReference type="Pfam" id="PF14322"/>
    </source>
</evidence>
<dbReference type="InterPro" id="IPR012944">
    <property type="entry name" value="SusD_RagB_dom"/>
</dbReference>
<protein>
    <submittedName>
        <fullName evidence="8">Starch-binding associating with outer membrane family protein</fullName>
    </submittedName>
</protein>
<feature type="domain" description="SusD-like N-terminal" evidence="7">
    <location>
        <begin position="82"/>
        <end position="220"/>
    </location>
</feature>
<evidence type="ECO:0000256" key="3">
    <source>
        <dbReference type="ARBA" id="ARBA00022729"/>
    </source>
</evidence>
<sequence>MKKIIYLLQIVLVLLTSCDSILEVDNLTKKDTSNFPSSPKDAESALAGCYSILPYGLPSQKSFYLAELLSDDRFGGAGEGDSDTQAVNQMKKVGENMFADGWKQNYTGIFRCNTLIETIDLVNGWESEGQKKQILGEAHFLRAYFYFELCRIFGTVPLIIETDPVNNPRAQADELYAQIATDLKTAIELLPASPFGSFSAPELGHATKWAAEALIARVYLFYSGYYKKEVLPLNDGGSIAKQQVTDWLDDCIANSGHGLIGDFRNLWPYSNRLTTPDYKYANDNNLRWVEETGANNETIFAIKFSTLADWSTNICYSNQMNLYFGIRSQSDYANCFPFGQGWGAGPVNPDLWESWEREEPTDIRRAGSIIDSKSPDENIMINSSDGKEMELTGFWQKKYIPINAKGTDGTIANYSVFMYGRKADFQLDNTQDIVIIRFADVLLMNAELKKDVSYINRVRERSGLKPKATYTDETLRNERRWELAFEGLRYHDLLRWGIAGEALNRQNGIDITNSGIKTKSNFGDFVKRIEETGGFMPIPQTQIDLSNGVLEQTPGWSGGDIMYK</sequence>
<evidence type="ECO:0000256" key="1">
    <source>
        <dbReference type="ARBA" id="ARBA00004442"/>
    </source>
</evidence>
<evidence type="ECO:0000313" key="8">
    <source>
        <dbReference type="EMBL" id="KDS34651.1"/>
    </source>
</evidence>
<dbReference type="Proteomes" id="UP000027850">
    <property type="component" value="Unassembled WGS sequence"/>
</dbReference>
<dbReference type="Pfam" id="PF07980">
    <property type="entry name" value="SusD_RagB"/>
    <property type="match status" value="1"/>
</dbReference>
<comment type="similarity">
    <text evidence="2">Belongs to the SusD family.</text>
</comment>
<gene>
    <name evidence="8" type="ORF">M091_2926</name>
</gene>
<dbReference type="CDD" id="cd08977">
    <property type="entry name" value="SusD"/>
    <property type="match status" value="1"/>
</dbReference>
<evidence type="ECO:0000313" key="9">
    <source>
        <dbReference type="Proteomes" id="UP000027850"/>
    </source>
</evidence>
<comment type="caution">
    <text evidence="8">The sequence shown here is derived from an EMBL/GenBank/DDBJ whole genome shotgun (WGS) entry which is preliminary data.</text>
</comment>